<comment type="caution">
    <text evidence="1">The sequence shown here is derived from an EMBL/GenBank/DDBJ whole genome shotgun (WGS) entry which is preliminary data.</text>
</comment>
<protein>
    <submittedName>
        <fullName evidence="1">Uncharacterized protein</fullName>
    </submittedName>
</protein>
<keyword evidence="2" id="KW-1185">Reference proteome</keyword>
<dbReference type="AlphaFoldDB" id="A0A8J4UN12"/>
<sequence>MTVIDLEGSEANRGGGMNFCTAAVQMMTTSVSQTPFTRSDRTHSSVIGAEHRQHFVLERLHKYETDQAWTSNMRE</sequence>
<proteinExistence type="predicted"/>
<dbReference type="Proteomes" id="UP000727407">
    <property type="component" value="Unassembled WGS sequence"/>
</dbReference>
<evidence type="ECO:0000313" key="1">
    <source>
        <dbReference type="EMBL" id="KAF5898325.1"/>
    </source>
</evidence>
<gene>
    <name evidence="1" type="ORF">DAT39_011932</name>
</gene>
<organism evidence="1 2">
    <name type="scientific">Clarias magur</name>
    <name type="common">Asian catfish</name>
    <name type="synonym">Macropteronotus magur</name>
    <dbReference type="NCBI Taxonomy" id="1594786"/>
    <lineage>
        <taxon>Eukaryota</taxon>
        <taxon>Metazoa</taxon>
        <taxon>Chordata</taxon>
        <taxon>Craniata</taxon>
        <taxon>Vertebrata</taxon>
        <taxon>Euteleostomi</taxon>
        <taxon>Actinopterygii</taxon>
        <taxon>Neopterygii</taxon>
        <taxon>Teleostei</taxon>
        <taxon>Ostariophysi</taxon>
        <taxon>Siluriformes</taxon>
        <taxon>Clariidae</taxon>
        <taxon>Clarias</taxon>
    </lineage>
</organism>
<reference evidence="1" key="1">
    <citation type="submission" date="2020-07" db="EMBL/GenBank/DDBJ databases">
        <title>Clarias magur genome sequencing, assembly and annotation.</title>
        <authorList>
            <person name="Kushwaha B."/>
            <person name="Kumar R."/>
            <person name="Das P."/>
            <person name="Joshi C.G."/>
            <person name="Kumar D."/>
            <person name="Nagpure N.S."/>
            <person name="Pandey M."/>
            <person name="Agarwal S."/>
            <person name="Srivastava S."/>
            <person name="Singh M."/>
            <person name="Sahoo L."/>
            <person name="Jayasankar P."/>
            <person name="Meher P.K."/>
            <person name="Koringa P.G."/>
            <person name="Iquebal M.A."/>
            <person name="Das S.P."/>
            <person name="Bit A."/>
            <person name="Patnaik S."/>
            <person name="Patel N."/>
            <person name="Shah T.M."/>
            <person name="Hinsu A."/>
            <person name="Jena J.K."/>
        </authorList>
    </citation>
    <scope>NUCLEOTIDE SEQUENCE</scope>
    <source>
        <strain evidence="1">CIFAMagur01</strain>
        <tissue evidence="1">Testis</tissue>
    </source>
</reference>
<dbReference type="EMBL" id="QNUK01000203">
    <property type="protein sequence ID" value="KAF5898325.1"/>
    <property type="molecule type" value="Genomic_DNA"/>
</dbReference>
<name>A0A8J4UN12_CLAMG</name>
<evidence type="ECO:0000313" key="2">
    <source>
        <dbReference type="Proteomes" id="UP000727407"/>
    </source>
</evidence>
<accession>A0A8J4UN12</accession>